<keyword evidence="1" id="KW-0812">Transmembrane</keyword>
<name>A0ABN2A8N0_9ACTN</name>
<dbReference type="Proteomes" id="UP001500842">
    <property type="component" value="Unassembled WGS sequence"/>
</dbReference>
<reference evidence="2 3" key="1">
    <citation type="journal article" date="2019" name="Int. J. Syst. Evol. Microbiol.">
        <title>The Global Catalogue of Microorganisms (GCM) 10K type strain sequencing project: providing services to taxonomists for standard genome sequencing and annotation.</title>
        <authorList>
            <consortium name="The Broad Institute Genomics Platform"/>
            <consortium name="The Broad Institute Genome Sequencing Center for Infectious Disease"/>
            <person name="Wu L."/>
            <person name="Ma J."/>
        </authorList>
    </citation>
    <scope>NUCLEOTIDE SEQUENCE [LARGE SCALE GENOMIC DNA]</scope>
    <source>
        <strain evidence="2 3">JCM 14942</strain>
    </source>
</reference>
<dbReference type="Pfam" id="PF10825">
    <property type="entry name" value="DUF2752"/>
    <property type="match status" value="1"/>
</dbReference>
<evidence type="ECO:0000256" key="1">
    <source>
        <dbReference type="SAM" id="Phobius"/>
    </source>
</evidence>
<feature type="transmembrane region" description="Helical" evidence="1">
    <location>
        <begin position="139"/>
        <end position="156"/>
    </location>
</feature>
<evidence type="ECO:0000313" key="3">
    <source>
        <dbReference type="Proteomes" id="UP001500842"/>
    </source>
</evidence>
<dbReference type="EMBL" id="BAAAOR010000013">
    <property type="protein sequence ID" value="GAA1512281.1"/>
    <property type="molecule type" value="Genomic_DNA"/>
</dbReference>
<dbReference type="InterPro" id="IPR021215">
    <property type="entry name" value="DUF2752"/>
</dbReference>
<feature type="transmembrane region" description="Helical" evidence="1">
    <location>
        <begin position="36"/>
        <end position="59"/>
    </location>
</feature>
<protein>
    <recommendedName>
        <fullName evidence="4">DUF2752 domain-containing protein</fullName>
    </recommendedName>
</protein>
<keyword evidence="3" id="KW-1185">Reference proteome</keyword>
<organism evidence="2 3">
    <name type="scientific">Nocardioides humi</name>
    <dbReference type="NCBI Taxonomy" id="449461"/>
    <lineage>
        <taxon>Bacteria</taxon>
        <taxon>Bacillati</taxon>
        <taxon>Actinomycetota</taxon>
        <taxon>Actinomycetes</taxon>
        <taxon>Propionibacteriales</taxon>
        <taxon>Nocardioidaceae</taxon>
        <taxon>Nocardioides</taxon>
    </lineage>
</organism>
<dbReference type="RefSeq" id="WP_219996278.1">
    <property type="nucleotide sequence ID" value="NZ_BAAAOR010000013.1"/>
</dbReference>
<comment type="caution">
    <text evidence="2">The sequence shown here is derived from an EMBL/GenBank/DDBJ whole genome shotgun (WGS) entry which is preliminary data.</text>
</comment>
<feature type="transmembrane region" description="Helical" evidence="1">
    <location>
        <begin position="101"/>
        <end position="118"/>
    </location>
</feature>
<evidence type="ECO:0000313" key="2">
    <source>
        <dbReference type="EMBL" id="GAA1512281.1"/>
    </source>
</evidence>
<evidence type="ECO:0008006" key="4">
    <source>
        <dbReference type="Google" id="ProtNLM"/>
    </source>
</evidence>
<keyword evidence="1" id="KW-0472">Membrane</keyword>
<proteinExistence type="predicted"/>
<accession>A0ABN2A8N0</accession>
<gene>
    <name evidence="2" type="ORF">GCM10009788_16000</name>
</gene>
<keyword evidence="1" id="KW-1133">Transmembrane helix</keyword>
<sequence>MNPSNDGPANGVVAESMARARPIRLTLDRRDGHRQYTLIATILALVGVVMAAAMAVFGLPPFSLSGPLHDLGLICPLCGGTRSARLTAQGNLAEAWNYNPLGIVAVLGAAATVMRTSFGWTTRRWLNVQWSLSPKQRRALLILAIAMLVLLEIRQIQRADLLTSS</sequence>